<keyword evidence="2" id="KW-1185">Reference proteome</keyword>
<gene>
    <name evidence="1" type="ORF">GCM10017653_20190</name>
</gene>
<reference evidence="1" key="1">
    <citation type="journal article" date="2014" name="Int. J. Syst. Evol. Microbiol.">
        <title>Complete genome sequence of Corynebacterium casei LMG S-19264T (=DSM 44701T), isolated from a smear-ripened cheese.</title>
        <authorList>
            <consortium name="US DOE Joint Genome Institute (JGI-PGF)"/>
            <person name="Walter F."/>
            <person name="Albersmeier A."/>
            <person name="Kalinowski J."/>
            <person name="Ruckert C."/>
        </authorList>
    </citation>
    <scope>NUCLEOTIDE SEQUENCE</scope>
    <source>
        <strain evidence="1">VKM B-2789</strain>
    </source>
</reference>
<evidence type="ECO:0000313" key="2">
    <source>
        <dbReference type="Proteomes" id="UP001143330"/>
    </source>
</evidence>
<comment type="caution">
    <text evidence="1">The sequence shown here is derived from an EMBL/GenBank/DDBJ whole genome shotgun (WGS) entry which is preliminary data.</text>
</comment>
<organism evidence="1 2">
    <name type="scientific">Ancylobacter defluvii</name>
    <dbReference type="NCBI Taxonomy" id="1282440"/>
    <lineage>
        <taxon>Bacteria</taxon>
        <taxon>Pseudomonadati</taxon>
        <taxon>Pseudomonadota</taxon>
        <taxon>Alphaproteobacteria</taxon>
        <taxon>Hyphomicrobiales</taxon>
        <taxon>Xanthobacteraceae</taxon>
        <taxon>Ancylobacter</taxon>
    </lineage>
</organism>
<name>A0A9W6NA06_9HYPH</name>
<dbReference type="AlphaFoldDB" id="A0A9W6NA06"/>
<accession>A0A9W6NA06</accession>
<reference evidence="1" key="2">
    <citation type="submission" date="2023-01" db="EMBL/GenBank/DDBJ databases">
        <authorList>
            <person name="Sun Q."/>
            <person name="Evtushenko L."/>
        </authorList>
    </citation>
    <scope>NUCLEOTIDE SEQUENCE</scope>
    <source>
        <strain evidence="1">VKM B-2789</strain>
    </source>
</reference>
<dbReference type="Proteomes" id="UP001143330">
    <property type="component" value="Unassembled WGS sequence"/>
</dbReference>
<sequence length="125" mass="13375">MVVERGVEGLVAVPFQVANRTDRSISCSAAIAHWYSAEIGVAEPGGRVEAGLWSKSATGEVFLLNDKQERMPVQRLWCGYAGADVSTRSEIGLVRRAGSAEPALDLICLSTGVAQPLDCRRRGSD</sequence>
<proteinExistence type="predicted"/>
<dbReference type="EMBL" id="BSFM01000011">
    <property type="protein sequence ID" value="GLK83949.1"/>
    <property type="molecule type" value="Genomic_DNA"/>
</dbReference>
<protein>
    <submittedName>
        <fullName evidence="1">Uncharacterized protein</fullName>
    </submittedName>
</protein>
<dbReference type="RefSeq" id="WP_213364146.1">
    <property type="nucleotide sequence ID" value="NZ_BSFM01000011.1"/>
</dbReference>
<evidence type="ECO:0000313" key="1">
    <source>
        <dbReference type="EMBL" id="GLK83949.1"/>
    </source>
</evidence>